<dbReference type="SUPFAM" id="SSF52151">
    <property type="entry name" value="FabD/lysophospholipase-like"/>
    <property type="match status" value="1"/>
</dbReference>
<evidence type="ECO:0000256" key="4">
    <source>
        <dbReference type="ARBA" id="ARBA00022833"/>
    </source>
</evidence>
<dbReference type="GO" id="GO:0019369">
    <property type="term" value="P:arachidonate metabolic process"/>
    <property type="evidence" value="ECO:0007669"/>
    <property type="project" value="TreeGrafter"/>
</dbReference>
<proteinExistence type="predicted"/>
<keyword evidence="5 7" id="KW-0442">Lipid degradation</keyword>
<gene>
    <name evidence="10" type="ORF">MPDQ_007811</name>
</gene>
<protein>
    <recommendedName>
        <fullName evidence="9">PNPLA domain-containing protein</fullName>
    </recommendedName>
</protein>
<feature type="short sequence motif" description="GXGXXG" evidence="7">
    <location>
        <begin position="506"/>
        <end position="511"/>
    </location>
</feature>
<keyword evidence="6 7" id="KW-0443">Lipid metabolism</keyword>
<feature type="domain" description="PNPLA" evidence="9">
    <location>
        <begin position="502"/>
        <end position="707"/>
    </location>
</feature>
<accession>A0A507QT06</accession>
<feature type="short sequence motif" description="GXSXG" evidence="7">
    <location>
        <begin position="540"/>
        <end position="544"/>
    </location>
</feature>
<evidence type="ECO:0000259" key="9">
    <source>
        <dbReference type="PROSITE" id="PS51635"/>
    </source>
</evidence>
<dbReference type="GO" id="GO:0047499">
    <property type="term" value="F:calcium-independent phospholipase A2 activity"/>
    <property type="evidence" value="ECO:0007669"/>
    <property type="project" value="TreeGrafter"/>
</dbReference>
<evidence type="ECO:0000256" key="8">
    <source>
        <dbReference type="SAM" id="Coils"/>
    </source>
</evidence>
<dbReference type="PANTHER" id="PTHR24185:SF1">
    <property type="entry name" value="CALCIUM-INDEPENDENT PHOSPHOLIPASE A2-GAMMA"/>
    <property type="match status" value="1"/>
</dbReference>
<feature type="short sequence motif" description="DGA/G" evidence="7">
    <location>
        <begin position="693"/>
        <end position="695"/>
    </location>
</feature>
<dbReference type="Gene3D" id="3.40.1090.10">
    <property type="entry name" value="Cytosolic phospholipase A2 catalytic domain"/>
    <property type="match status" value="1"/>
</dbReference>
<dbReference type="InterPro" id="IPR016035">
    <property type="entry name" value="Acyl_Trfase/lysoPLipase"/>
</dbReference>
<keyword evidence="4" id="KW-0862">Zinc</keyword>
<feature type="active site" description="Proton acceptor" evidence="7">
    <location>
        <position position="693"/>
    </location>
</feature>
<evidence type="ECO:0000313" key="11">
    <source>
        <dbReference type="Proteomes" id="UP000319663"/>
    </source>
</evidence>
<keyword evidence="11" id="KW-1185">Reference proteome</keyword>
<dbReference type="Proteomes" id="UP000319663">
    <property type="component" value="Unassembled WGS sequence"/>
</dbReference>
<dbReference type="PROSITE" id="PS51635">
    <property type="entry name" value="PNPLA"/>
    <property type="match status" value="1"/>
</dbReference>
<evidence type="ECO:0000256" key="3">
    <source>
        <dbReference type="ARBA" id="ARBA00022801"/>
    </source>
</evidence>
<dbReference type="STRING" id="5098.A0A507QT06"/>
<sequence length="1032" mass="115475">MALRLLTEIVASWAYMKEHARCEHTFWLELSHELAAAQIVYGSRLARLVSELPQPSVQLPQVVFFMGHHQKNKALRQLCSSNYRGQGRSQPSVNIRSDNRTLQSLQPRFFADCNPCRSLLSTHESLRNCHEEKTYSVELKSTEHSLQDIIISRLIFLFTDVVCIFADDVGGFEGTRRLLTTWAAIGSASSLPPAVRPRVIVVVSQSPSVTGSVIDEDDFLFELLHAGDVPYFSAFRDIQVSSLPAEELSSDARYMALGSEVSLQLRNSRVDRERYRCLFSATHLNAFFELAVQNISASPFALFDFVRSARERNPLDGAFASHITSFLKVGSRTRTPYDQMASHIASAILMDAYPPGMHHFQPSMVYRTLYHDPCYTGLRKFYSTDALASVQSERIQQHLSQFFEHMASSLGPSSEIHKNNLNQQRKFWAWSKSNKTCLWCLRRHPEHPQACGHGICDTCVEIFGEPSLHAEYEYTVLQCILCGNAKGLTVRLKPPTAAPRLLSIDGGGLRGIVPPTHLEMLQENMGPELPLADLIDLKVGTSSGGLYVIAMDILRMGPSEFKSIFQDLAKKVLGPDRRKGRIRSLLSDETYDTKTLENQYKDIFGSTRRLFDAPASLLSAGKMAVTTTSIRDGALFLFTNYNGAAPHRADSVYGRLRPDEDYGPYIWQIALATSAAPPLFSTVKIPGLGAFQDGGMGRDNNPVNIALFEAKHLWPSVTNPDVVITLGTGTETSSPKISSFRNVLLDGWIPRVYRSYMRSFDGGTTWKELKMRLDNKSQETYYRFDQYLSGGLPAMDDTDCINDLSQQVRTQPGEDHSGAAVALLTACLFFQLDRMPVYKNGLYHCVGTIRCRAPPRPLIERLATAPGRQTFYKDRLNLGLSLSADDICPSCHRYSLPVRFFTTMEGQYEDPSQFLEGLEYLQQYDPLCDPGIDPTLLLSDSTEMLNFFPPLPSLDGSTGEAEAHASDKELQDIRAQCDALKKEIETLKGTLDYLRTYLASMHPWMLEVTDALDKLGQAPQSATELEFPEKGI</sequence>
<keyword evidence="3 7" id="KW-0378">Hydrolase</keyword>
<dbReference type="Pfam" id="PF01734">
    <property type="entry name" value="Patatin"/>
    <property type="match status" value="1"/>
</dbReference>
<keyword evidence="1" id="KW-0479">Metal-binding</keyword>
<keyword evidence="2" id="KW-0863">Zinc-finger</keyword>
<evidence type="ECO:0000256" key="1">
    <source>
        <dbReference type="ARBA" id="ARBA00022723"/>
    </source>
</evidence>
<evidence type="ECO:0000313" key="10">
    <source>
        <dbReference type="EMBL" id="TQB71048.1"/>
    </source>
</evidence>
<dbReference type="PROSITE" id="PS00518">
    <property type="entry name" value="ZF_RING_1"/>
    <property type="match status" value="1"/>
</dbReference>
<reference evidence="10 11" key="1">
    <citation type="submission" date="2019-06" db="EMBL/GenBank/DDBJ databases">
        <title>Wine fermentation using esterase from Monascus purpureus.</title>
        <authorList>
            <person name="Geng C."/>
            <person name="Zhang Y."/>
        </authorList>
    </citation>
    <scope>NUCLEOTIDE SEQUENCE [LARGE SCALE GENOMIC DNA]</scope>
    <source>
        <strain evidence="10">HQ1</strain>
    </source>
</reference>
<dbReference type="InterPro" id="IPR017907">
    <property type="entry name" value="Znf_RING_CS"/>
</dbReference>
<dbReference type="PANTHER" id="PTHR24185">
    <property type="entry name" value="CALCIUM-INDEPENDENT PHOSPHOLIPASE A2-GAMMA"/>
    <property type="match status" value="1"/>
</dbReference>
<dbReference type="AlphaFoldDB" id="A0A507QT06"/>
<feature type="active site" description="Nucleophile" evidence="7">
    <location>
        <position position="542"/>
    </location>
</feature>
<comment type="caution">
    <text evidence="10">The sequence shown here is derived from an EMBL/GenBank/DDBJ whole genome shotgun (WGS) entry which is preliminary data.</text>
</comment>
<evidence type="ECO:0000256" key="2">
    <source>
        <dbReference type="ARBA" id="ARBA00022771"/>
    </source>
</evidence>
<feature type="coiled-coil region" evidence="8">
    <location>
        <begin position="963"/>
        <end position="990"/>
    </location>
</feature>
<evidence type="ECO:0000256" key="5">
    <source>
        <dbReference type="ARBA" id="ARBA00022963"/>
    </source>
</evidence>
<evidence type="ECO:0000256" key="7">
    <source>
        <dbReference type="PROSITE-ProRule" id="PRU01161"/>
    </source>
</evidence>
<organism evidence="10 11">
    <name type="scientific">Monascus purpureus</name>
    <name type="common">Red mold</name>
    <name type="synonym">Monascus anka</name>
    <dbReference type="NCBI Taxonomy" id="5098"/>
    <lineage>
        <taxon>Eukaryota</taxon>
        <taxon>Fungi</taxon>
        <taxon>Dikarya</taxon>
        <taxon>Ascomycota</taxon>
        <taxon>Pezizomycotina</taxon>
        <taxon>Eurotiomycetes</taxon>
        <taxon>Eurotiomycetidae</taxon>
        <taxon>Eurotiales</taxon>
        <taxon>Aspergillaceae</taxon>
        <taxon>Monascus</taxon>
    </lineage>
</organism>
<dbReference type="GO" id="GO:0016020">
    <property type="term" value="C:membrane"/>
    <property type="evidence" value="ECO:0007669"/>
    <property type="project" value="TreeGrafter"/>
</dbReference>
<dbReference type="GO" id="GO:0046486">
    <property type="term" value="P:glycerolipid metabolic process"/>
    <property type="evidence" value="ECO:0007669"/>
    <property type="project" value="UniProtKB-ARBA"/>
</dbReference>
<keyword evidence="8" id="KW-0175">Coiled coil</keyword>
<evidence type="ECO:0000256" key="6">
    <source>
        <dbReference type="ARBA" id="ARBA00023098"/>
    </source>
</evidence>
<dbReference type="GO" id="GO:0016042">
    <property type="term" value="P:lipid catabolic process"/>
    <property type="evidence" value="ECO:0007669"/>
    <property type="project" value="UniProtKB-UniRule"/>
</dbReference>
<dbReference type="CDD" id="cd07199">
    <property type="entry name" value="Pat17_PNPLA8_PNPLA9_like"/>
    <property type="match status" value="1"/>
</dbReference>
<dbReference type="GO" id="GO:0008270">
    <property type="term" value="F:zinc ion binding"/>
    <property type="evidence" value="ECO:0007669"/>
    <property type="project" value="UniProtKB-KW"/>
</dbReference>
<dbReference type="InterPro" id="IPR002641">
    <property type="entry name" value="PNPLA_dom"/>
</dbReference>
<dbReference type="EMBL" id="VIFY01000089">
    <property type="protein sequence ID" value="TQB71048.1"/>
    <property type="molecule type" value="Genomic_DNA"/>
</dbReference>
<name>A0A507QT06_MONPU</name>